<gene>
    <name evidence="3" type="ORF">P8935_20155</name>
</gene>
<evidence type="ECO:0000256" key="1">
    <source>
        <dbReference type="SAM" id="Phobius"/>
    </source>
</evidence>
<reference evidence="3" key="1">
    <citation type="submission" date="2023-03" db="EMBL/GenBank/DDBJ databases">
        <title>Edaphobacter sp.</title>
        <authorList>
            <person name="Huber K.J."/>
            <person name="Papendorf J."/>
            <person name="Pilke C."/>
            <person name="Bunk B."/>
            <person name="Sproeer C."/>
            <person name="Pester M."/>
        </authorList>
    </citation>
    <scope>NUCLEOTIDE SEQUENCE</scope>
    <source>
        <strain evidence="3">DSM 110680</strain>
    </source>
</reference>
<feature type="transmembrane region" description="Helical" evidence="1">
    <location>
        <begin position="319"/>
        <end position="338"/>
    </location>
</feature>
<dbReference type="AlphaFoldDB" id="A0AAU7DHS6"/>
<feature type="transmembrane region" description="Helical" evidence="1">
    <location>
        <begin position="203"/>
        <end position="221"/>
    </location>
</feature>
<evidence type="ECO:0000259" key="2">
    <source>
        <dbReference type="Pfam" id="PF01757"/>
    </source>
</evidence>
<organism evidence="3">
    <name type="scientific">Telmatobacter sp. DSM 110680</name>
    <dbReference type="NCBI Taxonomy" id="3036704"/>
    <lineage>
        <taxon>Bacteria</taxon>
        <taxon>Pseudomonadati</taxon>
        <taxon>Acidobacteriota</taxon>
        <taxon>Terriglobia</taxon>
        <taxon>Terriglobales</taxon>
        <taxon>Acidobacteriaceae</taxon>
        <taxon>Telmatobacter</taxon>
    </lineage>
</organism>
<feature type="transmembrane region" description="Helical" evidence="1">
    <location>
        <begin position="74"/>
        <end position="96"/>
    </location>
</feature>
<feature type="transmembrane region" description="Helical" evidence="1">
    <location>
        <begin position="227"/>
        <end position="246"/>
    </location>
</feature>
<name>A0AAU7DHS6_9BACT</name>
<keyword evidence="3" id="KW-0012">Acyltransferase</keyword>
<dbReference type="EMBL" id="CP121196">
    <property type="protein sequence ID" value="XBH16875.1"/>
    <property type="molecule type" value="Genomic_DNA"/>
</dbReference>
<dbReference type="RefSeq" id="WP_348262105.1">
    <property type="nucleotide sequence ID" value="NZ_CP121196.1"/>
</dbReference>
<dbReference type="EC" id="2.3.-.-" evidence="3"/>
<dbReference type="GO" id="GO:0009103">
    <property type="term" value="P:lipopolysaccharide biosynthetic process"/>
    <property type="evidence" value="ECO:0007669"/>
    <property type="project" value="TreeGrafter"/>
</dbReference>
<keyword evidence="1" id="KW-1133">Transmembrane helix</keyword>
<keyword evidence="3" id="KW-0808">Transferase</keyword>
<feature type="transmembrane region" description="Helical" evidence="1">
    <location>
        <begin position="253"/>
        <end position="272"/>
    </location>
</feature>
<dbReference type="InterPro" id="IPR002656">
    <property type="entry name" value="Acyl_transf_3_dom"/>
</dbReference>
<dbReference type="PANTHER" id="PTHR23028">
    <property type="entry name" value="ACETYLTRANSFERASE"/>
    <property type="match status" value="1"/>
</dbReference>
<evidence type="ECO:0000313" key="3">
    <source>
        <dbReference type="EMBL" id="XBH16875.1"/>
    </source>
</evidence>
<feature type="transmembrane region" description="Helical" evidence="1">
    <location>
        <begin position="177"/>
        <end position="196"/>
    </location>
</feature>
<proteinExistence type="predicted"/>
<dbReference type="GO" id="GO:0016747">
    <property type="term" value="F:acyltransferase activity, transferring groups other than amino-acyl groups"/>
    <property type="evidence" value="ECO:0007669"/>
    <property type="project" value="InterPro"/>
</dbReference>
<accession>A0AAU7DHS6</accession>
<feature type="domain" description="Acyltransferase 3" evidence="2">
    <location>
        <begin position="27"/>
        <end position="366"/>
    </location>
</feature>
<keyword evidence="1" id="KW-0472">Membrane</keyword>
<feature type="transmembrane region" description="Helical" evidence="1">
    <location>
        <begin position="117"/>
        <end position="140"/>
    </location>
</feature>
<sequence length="386" mass="42410">MLETEIAVEPPGPGQPSGSVKPRVHLRYVDGFRGFAALYVVLNHAFLQTWPGNLYGAAFAPQGTVAFMTHWLDFGTSAVTFFIAISGFCLMLPVLGNQGTLGPGGARGFFYHRARRILPPYYAALLLSIGLVATLIGSYTHSVYDASLPMTKFGIFSHFVLIHNLQQTTIDQISAPLWSIAVESQIYLLFPLFVAIRLRLGMEAVLGGSFLLSMVLLSMVSGTTHKGLMPVYIFVFAMGMYAAEVAVGPRRILFVWMGCAAGLLMLGMFFVVPALQRFALSDVVVGVVSMCLLITCGHWPNNPLARVASSKPIVRIGKFSYSLYLVHFPVQQVLWKYVVFPMKLGQVTTFGIMATAGTGLIIIFAYGFYLLFERPFTTVFIERRAS</sequence>
<dbReference type="Pfam" id="PF01757">
    <property type="entry name" value="Acyl_transf_3"/>
    <property type="match status" value="1"/>
</dbReference>
<keyword evidence="1" id="KW-0812">Transmembrane</keyword>
<dbReference type="InterPro" id="IPR050879">
    <property type="entry name" value="Acyltransferase_3"/>
</dbReference>
<protein>
    <submittedName>
        <fullName evidence="3">Acyltransferase</fullName>
        <ecNumber evidence="3">2.3.-.-</ecNumber>
    </submittedName>
</protein>
<feature type="transmembrane region" description="Helical" evidence="1">
    <location>
        <begin position="350"/>
        <end position="372"/>
    </location>
</feature>
<feature type="transmembrane region" description="Helical" evidence="1">
    <location>
        <begin position="278"/>
        <end position="299"/>
    </location>
</feature>
<dbReference type="GO" id="GO:0016020">
    <property type="term" value="C:membrane"/>
    <property type="evidence" value="ECO:0007669"/>
    <property type="project" value="TreeGrafter"/>
</dbReference>
<dbReference type="PANTHER" id="PTHR23028:SF53">
    <property type="entry name" value="ACYL_TRANSF_3 DOMAIN-CONTAINING PROTEIN"/>
    <property type="match status" value="1"/>
</dbReference>